<dbReference type="EMBL" id="BART01020832">
    <property type="protein sequence ID" value="GAG92841.1"/>
    <property type="molecule type" value="Genomic_DNA"/>
</dbReference>
<protein>
    <submittedName>
        <fullName evidence="1">Uncharacterized protein</fullName>
    </submittedName>
</protein>
<accession>X1D8S4</accession>
<proteinExistence type="predicted"/>
<gene>
    <name evidence="1" type="ORF">S01H4_38606</name>
</gene>
<organism evidence="1">
    <name type="scientific">marine sediment metagenome</name>
    <dbReference type="NCBI Taxonomy" id="412755"/>
    <lineage>
        <taxon>unclassified sequences</taxon>
        <taxon>metagenomes</taxon>
        <taxon>ecological metagenomes</taxon>
    </lineage>
</organism>
<evidence type="ECO:0000313" key="1">
    <source>
        <dbReference type="EMBL" id="GAG92841.1"/>
    </source>
</evidence>
<comment type="caution">
    <text evidence="1">The sequence shown here is derived from an EMBL/GenBank/DDBJ whole genome shotgun (WGS) entry which is preliminary data.</text>
</comment>
<name>X1D8S4_9ZZZZ</name>
<dbReference type="AlphaFoldDB" id="X1D8S4"/>
<feature type="non-terminal residue" evidence="1">
    <location>
        <position position="119"/>
    </location>
</feature>
<sequence>MSKELCEKLIKETELIYEIIKNNIFNDEDVINEDNKNHVKKWLWNSIIFLESEKETKTELYKQILKLEKNKQLTYSEVKDIYRKKVLSSGFLQNISKGNSKILFIINVVALSIVNSLWK</sequence>
<reference evidence="1" key="1">
    <citation type="journal article" date="2014" name="Front. Microbiol.">
        <title>High frequency of phylogenetically diverse reductive dehalogenase-homologous genes in deep subseafloor sedimentary metagenomes.</title>
        <authorList>
            <person name="Kawai M."/>
            <person name="Futagami T."/>
            <person name="Toyoda A."/>
            <person name="Takaki Y."/>
            <person name="Nishi S."/>
            <person name="Hori S."/>
            <person name="Arai W."/>
            <person name="Tsubouchi T."/>
            <person name="Morono Y."/>
            <person name="Uchiyama I."/>
            <person name="Ito T."/>
            <person name="Fujiyama A."/>
            <person name="Inagaki F."/>
            <person name="Takami H."/>
        </authorList>
    </citation>
    <scope>NUCLEOTIDE SEQUENCE</scope>
    <source>
        <strain evidence="1">Expedition CK06-06</strain>
    </source>
</reference>